<evidence type="ECO:0000313" key="4">
    <source>
        <dbReference type="Proteomes" id="UP001177023"/>
    </source>
</evidence>
<feature type="region of interest" description="Disordered" evidence="1">
    <location>
        <begin position="143"/>
        <end position="190"/>
    </location>
</feature>
<dbReference type="EMBL" id="CATQJA010002707">
    <property type="protein sequence ID" value="CAJ0586089.1"/>
    <property type="molecule type" value="Genomic_DNA"/>
</dbReference>
<keyword evidence="4" id="KW-1185">Reference proteome</keyword>
<name>A0AA36DE71_9BILA</name>
<feature type="chain" id="PRO_5041399334" evidence="2">
    <location>
        <begin position="21"/>
        <end position="190"/>
    </location>
</feature>
<gene>
    <name evidence="3" type="ORF">MSPICULIGERA_LOCUS24097</name>
</gene>
<protein>
    <submittedName>
        <fullName evidence="3">Uncharacterized protein</fullName>
    </submittedName>
</protein>
<proteinExistence type="predicted"/>
<organism evidence="3 4">
    <name type="scientific">Mesorhabditis spiculigera</name>
    <dbReference type="NCBI Taxonomy" id="96644"/>
    <lineage>
        <taxon>Eukaryota</taxon>
        <taxon>Metazoa</taxon>
        <taxon>Ecdysozoa</taxon>
        <taxon>Nematoda</taxon>
        <taxon>Chromadorea</taxon>
        <taxon>Rhabditida</taxon>
        <taxon>Rhabditina</taxon>
        <taxon>Rhabditomorpha</taxon>
        <taxon>Rhabditoidea</taxon>
        <taxon>Rhabditidae</taxon>
        <taxon>Mesorhabditinae</taxon>
        <taxon>Mesorhabditis</taxon>
    </lineage>
</organism>
<dbReference type="AlphaFoldDB" id="A0AA36DE71"/>
<feature type="signal peptide" evidence="2">
    <location>
        <begin position="1"/>
        <end position="20"/>
    </location>
</feature>
<evidence type="ECO:0000313" key="3">
    <source>
        <dbReference type="EMBL" id="CAJ0586089.1"/>
    </source>
</evidence>
<reference evidence="3" key="1">
    <citation type="submission" date="2023-06" db="EMBL/GenBank/DDBJ databases">
        <authorList>
            <person name="Delattre M."/>
        </authorList>
    </citation>
    <scope>NUCLEOTIDE SEQUENCE</scope>
    <source>
        <strain evidence="3">AF72</strain>
    </source>
</reference>
<evidence type="ECO:0000256" key="1">
    <source>
        <dbReference type="SAM" id="MobiDB-lite"/>
    </source>
</evidence>
<comment type="caution">
    <text evidence="3">The sequence shown here is derived from an EMBL/GenBank/DDBJ whole genome shotgun (WGS) entry which is preliminary data.</text>
</comment>
<sequence length="190" mass="21325">MRFLQWVLSISLILLPVAVTFECYTCNNHPGADDATPCDEQVEECPEGVESCSMLTYFSQFDRRQHTRKFCTTKGSPIYEYLLGFPGSSMCQNIKTAGLMNQSREKRQVALPPAPPVFQSSSLLCVCTTNLCNKGGYKEVLERNMNDDLPQPEKRKRKKAKKSSPKLAIQKLAVPEGPPKLFKPQDGQFA</sequence>
<keyword evidence="2" id="KW-0732">Signal</keyword>
<feature type="compositionally biased region" description="Basic residues" evidence="1">
    <location>
        <begin position="154"/>
        <end position="164"/>
    </location>
</feature>
<dbReference type="Proteomes" id="UP001177023">
    <property type="component" value="Unassembled WGS sequence"/>
</dbReference>
<feature type="non-terminal residue" evidence="3">
    <location>
        <position position="190"/>
    </location>
</feature>
<evidence type="ECO:0000256" key="2">
    <source>
        <dbReference type="SAM" id="SignalP"/>
    </source>
</evidence>
<accession>A0AA36DE71</accession>